<accession>A0A1I1MU75</accession>
<sequence>MGVQPKTLIPAKSPSRSPHAPPRQNNRQNSQPPQQNPHPTSPCKGEEPTILPTHQTIPNPNPNEIPPPRKDRQSVGSNTPLDRVPSLTPSTLSPNLRMGGGTAMSTRMDEAFASFNANIENIRLALASATTEADARFRSIDEMLKTVLKWQHDKVKCEPRTSVGYADYTNGDYL</sequence>
<protein>
    <submittedName>
        <fullName evidence="2">Uncharacterized protein</fullName>
    </submittedName>
</protein>
<evidence type="ECO:0000256" key="1">
    <source>
        <dbReference type="SAM" id="MobiDB-lite"/>
    </source>
</evidence>
<name>A0A1I1MU75_9HYPH</name>
<organism evidence="2 3">
    <name type="scientific">Devosia psychrophila</name>
    <dbReference type="NCBI Taxonomy" id="728005"/>
    <lineage>
        <taxon>Bacteria</taxon>
        <taxon>Pseudomonadati</taxon>
        <taxon>Pseudomonadota</taxon>
        <taxon>Alphaproteobacteria</taxon>
        <taxon>Hyphomicrobiales</taxon>
        <taxon>Devosiaceae</taxon>
        <taxon>Devosia</taxon>
    </lineage>
</organism>
<feature type="region of interest" description="Disordered" evidence="1">
    <location>
        <begin position="1"/>
        <end position="97"/>
    </location>
</feature>
<dbReference type="EMBL" id="FOMB01000013">
    <property type="protein sequence ID" value="SFC88696.1"/>
    <property type="molecule type" value="Genomic_DNA"/>
</dbReference>
<evidence type="ECO:0000313" key="2">
    <source>
        <dbReference type="EMBL" id="SFC88696.1"/>
    </source>
</evidence>
<dbReference type="Proteomes" id="UP000182258">
    <property type="component" value="Unassembled WGS sequence"/>
</dbReference>
<dbReference type="AlphaFoldDB" id="A0A1I1MU75"/>
<gene>
    <name evidence="2" type="ORF">SAMN04488059_113110</name>
</gene>
<evidence type="ECO:0000313" key="3">
    <source>
        <dbReference type="Proteomes" id="UP000182258"/>
    </source>
</evidence>
<feature type="compositionally biased region" description="Low complexity" evidence="1">
    <location>
        <begin position="22"/>
        <end position="33"/>
    </location>
</feature>
<proteinExistence type="predicted"/>
<dbReference type="STRING" id="728005.SAMN04488059_113110"/>
<reference evidence="2 3" key="1">
    <citation type="submission" date="2016-10" db="EMBL/GenBank/DDBJ databases">
        <authorList>
            <person name="de Groot N.N."/>
        </authorList>
    </citation>
    <scope>NUCLEOTIDE SEQUENCE [LARGE SCALE GENOMIC DNA]</scope>
    <source>
        <strain evidence="2 3">CGMCC 1.10210</strain>
    </source>
</reference>